<keyword evidence="3" id="KW-1185">Reference proteome</keyword>
<organism evidence="2 3">
    <name type="scientific">Shewanella violacea (strain JCM 10179 / CIP 106290 / LMG 19151 / DSS12)</name>
    <dbReference type="NCBI Taxonomy" id="637905"/>
    <lineage>
        <taxon>Bacteria</taxon>
        <taxon>Pseudomonadati</taxon>
        <taxon>Pseudomonadota</taxon>
        <taxon>Gammaproteobacteria</taxon>
        <taxon>Alteromonadales</taxon>
        <taxon>Shewanellaceae</taxon>
        <taxon>Shewanella</taxon>
    </lineage>
</organism>
<proteinExistence type="predicted"/>
<protein>
    <submittedName>
        <fullName evidence="2">Uncharacterized protein</fullName>
    </submittedName>
</protein>
<dbReference type="EMBL" id="AP011177">
    <property type="protein sequence ID" value="BAJ00360.1"/>
    <property type="molecule type" value="Genomic_DNA"/>
</dbReference>
<gene>
    <name evidence="2" type="ordered locus">SVI_0389</name>
</gene>
<evidence type="ECO:0000313" key="3">
    <source>
        <dbReference type="Proteomes" id="UP000002350"/>
    </source>
</evidence>
<name>D4ZEY0_SHEVD</name>
<dbReference type="KEGG" id="svo:SVI_0389"/>
<sequence length="33" mass="3798">MSSASEHRQGSHHGLLSYATEHRTYTLDRLEVK</sequence>
<accession>D4ZEY0</accession>
<dbReference type="AlphaFoldDB" id="D4ZEY0"/>
<feature type="region of interest" description="Disordered" evidence="1">
    <location>
        <begin position="1"/>
        <end position="20"/>
    </location>
</feature>
<evidence type="ECO:0000313" key="2">
    <source>
        <dbReference type="EMBL" id="BAJ00360.1"/>
    </source>
</evidence>
<dbReference type="HOGENOM" id="CLU_3383758_0_0_6"/>
<dbReference type="Proteomes" id="UP000002350">
    <property type="component" value="Chromosome"/>
</dbReference>
<evidence type="ECO:0000256" key="1">
    <source>
        <dbReference type="SAM" id="MobiDB-lite"/>
    </source>
</evidence>
<reference evidence="3" key="1">
    <citation type="journal article" date="2010" name="Mol. Biosyst.">
        <title>Complete genome sequence and comparative analysis of Shewanella violacea, a psychrophilic and piezophilic bacterium from deep sea floor sediments.</title>
        <authorList>
            <person name="Aono E."/>
            <person name="Baba T."/>
            <person name="Ara T."/>
            <person name="Nishi T."/>
            <person name="Nakamichi T."/>
            <person name="Inamoto E."/>
            <person name="Toyonaga H."/>
            <person name="Hasegawa M."/>
            <person name="Takai Y."/>
            <person name="Okumura Y."/>
            <person name="Baba M."/>
            <person name="Tomita M."/>
            <person name="Kato C."/>
            <person name="Oshima T."/>
            <person name="Nakasone K."/>
            <person name="Mori H."/>
        </authorList>
    </citation>
    <scope>NUCLEOTIDE SEQUENCE [LARGE SCALE GENOMIC DNA]</scope>
    <source>
        <strain evidence="3">JCM 10179 / CIP 106290 / LMG 19151 / DSS12</strain>
    </source>
</reference>